<organism evidence="2 3">
    <name type="scientific">Hypsibius exemplaris</name>
    <name type="common">Freshwater tardigrade</name>
    <dbReference type="NCBI Taxonomy" id="2072580"/>
    <lineage>
        <taxon>Eukaryota</taxon>
        <taxon>Metazoa</taxon>
        <taxon>Ecdysozoa</taxon>
        <taxon>Tardigrada</taxon>
        <taxon>Eutardigrada</taxon>
        <taxon>Parachela</taxon>
        <taxon>Hypsibioidea</taxon>
        <taxon>Hypsibiidae</taxon>
        <taxon>Hypsibius</taxon>
    </lineage>
</organism>
<name>A0A9X6NM70_HYPEX</name>
<evidence type="ECO:0000313" key="3">
    <source>
        <dbReference type="Proteomes" id="UP000192578"/>
    </source>
</evidence>
<sequence length="126" mass="13926">MNTPYAQHHCHTHPSRTETERGRGTTPGPANARSGDLPTSHPSDLRPSQPATPAHNRRASPLYTRPTHLPNGLTARPTTCLHNIDHSSLCKLRNLGKANSSALDTPLRPNTERIIIRNLRPELLRS</sequence>
<keyword evidence="3" id="KW-1185">Reference proteome</keyword>
<dbReference type="AlphaFoldDB" id="A0A9X6NM70"/>
<proteinExistence type="predicted"/>
<dbReference type="EMBL" id="MTYJ01000729">
    <property type="protein sequence ID" value="OWA55388.1"/>
    <property type="molecule type" value="Genomic_DNA"/>
</dbReference>
<evidence type="ECO:0000256" key="1">
    <source>
        <dbReference type="SAM" id="MobiDB-lite"/>
    </source>
</evidence>
<dbReference type="Proteomes" id="UP000192578">
    <property type="component" value="Unassembled WGS sequence"/>
</dbReference>
<protein>
    <submittedName>
        <fullName evidence="2">Uncharacterized protein</fullName>
    </submittedName>
</protein>
<comment type="caution">
    <text evidence="2">The sequence shown here is derived from an EMBL/GenBank/DDBJ whole genome shotgun (WGS) entry which is preliminary data.</text>
</comment>
<gene>
    <name evidence="2" type="ORF">BV898_19772</name>
</gene>
<feature type="region of interest" description="Disordered" evidence="1">
    <location>
        <begin position="1"/>
        <end position="74"/>
    </location>
</feature>
<reference evidence="3" key="1">
    <citation type="submission" date="2017-01" db="EMBL/GenBank/DDBJ databases">
        <title>Comparative genomics of anhydrobiosis in the tardigrade Hypsibius dujardini.</title>
        <authorList>
            <person name="Yoshida Y."/>
            <person name="Koutsovoulos G."/>
            <person name="Laetsch D."/>
            <person name="Stevens L."/>
            <person name="Kumar S."/>
            <person name="Horikawa D."/>
            <person name="Ishino K."/>
            <person name="Komine S."/>
            <person name="Tomita M."/>
            <person name="Blaxter M."/>
            <person name="Arakawa K."/>
        </authorList>
    </citation>
    <scope>NUCLEOTIDE SEQUENCE [LARGE SCALE GENOMIC DNA]</scope>
    <source>
        <strain evidence="3">Z151</strain>
    </source>
</reference>
<accession>A0A9X6NM70</accession>
<evidence type="ECO:0000313" key="2">
    <source>
        <dbReference type="EMBL" id="OWA55388.1"/>
    </source>
</evidence>